<dbReference type="Proteomes" id="UP000028302">
    <property type="component" value="Unassembled WGS sequence"/>
</dbReference>
<keyword evidence="1" id="KW-0534">Nitrate assimilation</keyword>
<dbReference type="Gene3D" id="1.10.3480.10">
    <property type="entry name" value="TorD-like"/>
    <property type="match status" value="1"/>
</dbReference>
<proteinExistence type="predicted"/>
<reference evidence="3 4" key="1">
    <citation type="submission" date="2013-03" db="EMBL/GenBank/DDBJ databases">
        <title>Salinisphaera hydrothermalis C41B8 Genome Sequencing.</title>
        <authorList>
            <person name="Li C."/>
            <person name="Lai Q."/>
            <person name="Shao Z."/>
        </authorList>
    </citation>
    <scope>NUCLEOTIDE SEQUENCE [LARGE SCALE GENOMIC DNA]</scope>
    <source>
        <strain evidence="3 4">C41B8</strain>
    </source>
</reference>
<dbReference type="PANTHER" id="PTHR43680:SF2">
    <property type="entry name" value="NITRATE REDUCTASE MOLYBDENUM COFACTOR ASSEMBLY CHAPERONE NARJ"/>
    <property type="match status" value="1"/>
</dbReference>
<dbReference type="GO" id="GO:0016530">
    <property type="term" value="F:metallochaperone activity"/>
    <property type="evidence" value="ECO:0007669"/>
    <property type="project" value="TreeGrafter"/>
</dbReference>
<dbReference type="eggNOG" id="COG2180">
    <property type="taxonomic scope" value="Bacteria"/>
</dbReference>
<sequence>MDNDHTRGRVLAALSRVLDYPSAELQSHAAELADMLCAPPELNGAERAAVRAFVDELAGRDLLDIQARYIDTFDRGRKVSLYVFEHIYGESRDRGPAMLELKSAYHERGLEIDARELPDFLPVFLEFCAQLPEAEAYRWLVETTHVLQRIRVRLAERGSAYASAFTVLLRLIGADPAPEGLIDMAGREKRDDTPAAIDAVWMEKPVTFGPGDTHTNCGATRQAPPDSDGHRAGSAHGG</sequence>
<gene>
    <name evidence="3" type="ORF">C41B8_14235</name>
</gene>
<dbReference type="GO" id="GO:0051131">
    <property type="term" value="P:chaperone-mediated protein complex assembly"/>
    <property type="evidence" value="ECO:0007669"/>
    <property type="project" value="InterPro"/>
</dbReference>
<organism evidence="3 4">
    <name type="scientific">Salinisphaera hydrothermalis (strain C41B8)</name>
    <dbReference type="NCBI Taxonomy" id="1304275"/>
    <lineage>
        <taxon>Bacteria</taxon>
        <taxon>Pseudomonadati</taxon>
        <taxon>Pseudomonadota</taxon>
        <taxon>Gammaproteobacteria</taxon>
        <taxon>Salinisphaerales</taxon>
        <taxon>Salinisphaeraceae</taxon>
        <taxon>Salinisphaera</taxon>
    </lineage>
</organism>
<dbReference type="NCBIfam" id="TIGR00684">
    <property type="entry name" value="narJ"/>
    <property type="match status" value="1"/>
</dbReference>
<name>A0A084IIP7_SALHC</name>
<protein>
    <submittedName>
        <fullName evidence="3">Respiratory nitrate reductase chaperone NarJ</fullName>
    </submittedName>
</protein>
<evidence type="ECO:0000256" key="2">
    <source>
        <dbReference type="SAM" id="MobiDB-lite"/>
    </source>
</evidence>
<evidence type="ECO:0000313" key="4">
    <source>
        <dbReference type="Proteomes" id="UP000028302"/>
    </source>
</evidence>
<dbReference type="InterPro" id="IPR020945">
    <property type="entry name" value="DMSO/NO3_reduct_chaperone"/>
</dbReference>
<dbReference type="PATRIC" id="fig|1304275.5.peg.2910"/>
<dbReference type="AlphaFoldDB" id="A0A084IIP7"/>
<dbReference type="Pfam" id="PF02613">
    <property type="entry name" value="Nitrate_red_del"/>
    <property type="match status" value="1"/>
</dbReference>
<dbReference type="InterPro" id="IPR003765">
    <property type="entry name" value="NO3_reductase_chaperone_NarJ"/>
</dbReference>
<dbReference type="GO" id="GO:0051082">
    <property type="term" value="F:unfolded protein binding"/>
    <property type="evidence" value="ECO:0007669"/>
    <property type="project" value="InterPro"/>
</dbReference>
<dbReference type="EMBL" id="APNK01000026">
    <property type="protein sequence ID" value="KEZ76581.1"/>
    <property type="molecule type" value="Genomic_DNA"/>
</dbReference>
<dbReference type="GO" id="GO:0042128">
    <property type="term" value="P:nitrate assimilation"/>
    <property type="evidence" value="ECO:0007669"/>
    <property type="project" value="UniProtKB-KW"/>
</dbReference>
<dbReference type="InterPro" id="IPR036411">
    <property type="entry name" value="TorD-like_sf"/>
</dbReference>
<accession>A0A084IIP7</accession>
<feature type="region of interest" description="Disordered" evidence="2">
    <location>
        <begin position="211"/>
        <end position="238"/>
    </location>
</feature>
<comment type="caution">
    <text evidence="3">The sequence shown here is derived from an EMBL/GenBank/DDBJ whole genome shotgun (WGS) entry which is preliminary data.</text>
</comment>
<evidence type="ECO:0000256" key="1">
    <source>
        <dbReference type="ARBA" id="ARBA00023063"/>
    </source>
</evidence>
<dbReference type="STRING" id="1304275.C41B8_14235"/>
<keyword evidence="4" id="KW-1185">Reference proteome</keyword>
<evidence type="ECO:0000313" key="3">
    <source>
        <dbReference type="EMBL" id="KEZ76581.1"/>
    </source>
</evidence>
<dbReference type="SUPFAM" id="SSF89155">
    <property type="entry name" value="TorD-like"/>
    <property type="match status" value="1"/>
</dbReference>
<dbReference type="PANTHER" id="PTHR43680">
    <property type="entry name" value="NITRATE REDUCTASE MOLYBDENUM COFACTOR ASSEMBLY CHAPERONE"/>
    <property type="match status" value="1"/>
</dbReference>